<dbReference type="RefSeq" id="WP_219545538.1">
    <property type="nucleotide sequence ID" value="NZ_JAHKRN010000016.1"/>
</dbReference>
<dbReference type="EMBL" id="JBHSNW010000024">
    <property type="protein sequence ID" value="MFC5820268.1"/>
    <property type="molecule type" value="Genomic_DNA"/>
</dbReference>
<feature type="compositionally biased region" description="Basic and acidic residues" evidence="1">
    <location>
        <begin position="78"/>
        <end position="87"/>
    </location>
</feature>
<sequence length="112" mass="12284">MPHMIRKPGVPGGTSLAVFLAGVHFVNDAITAMLGTLLPTLQDRFGLGPALLSVLVPESLDRPSPVPHDDLTPQYRHLMPDHHDLGVHGRLASVQDDQPAEYPDHDQIQEMR</sequence>
<comment type="caution">
    <text evidence="2">The sequence shown here is derived from an EMBL/GenBank/DDBJ whole genome shotgun (WGS) entry which is preliminary data.</text>
</comment>
<dbReference type="Proteomes" id="UP001596096">
    <property type="component" value="Unassembled WGS sequence"/>
</dbReference>
<name>A0ABW1C656_9ACTN</name>
<feature type="compositionally biased region" description="Basic and acidic residues" evidence="1">
    <location>
        <begin position="102"/>
        <end position="112"/>
    </location>
</feature>
<proteinExistence type="predicted"/>
<accession>A0ABW1C656</accession>
<organism evidence="2 3">
    <name type="scientific">Nonomuraea harbinensis</name>
    <dbReference type="NCBI Taxonomy" id="1286938"/>
    <lineage>
        <taxon>Bacteria</taxon>
        <taxon>Bacillati</taxon>
        <taxon>Actinomycetota</taxon>
        <taxon>Actinomycetes</taxon>
        <taxon>Streptosporangiales</taxon>
        <taxon>Streptosporangiaceae</taxon>
        <taxon>Nonomuraea</taxon>
    </lineage>
</organism>
<evidence type="ECO:0008006" key="4">
    <source>
        <dbReference type="Google" id="ProtNLM"/>
    </source>
</evidence>
<protein>
    <recommendedName>
        <fullName evidence="4">MFS transporter</fullName>
    </recommendedName>
</protein>
<feature type="region of interest" description="Disordered" evidence="1">
    <location>
        <begin position="61"/>
        <end position="112"/>
    </location>
</feature>
<evidence type="ECO:0000313" key="2">
    <source>
        <dbReference type="EMBL" id="MFC5820268.1"/>
    </source>
</evidence>
<keyword evidence="3" id="KW-1185">Reference proteome</keyword>
<evidence type="ECO:0000313" key="3">
    <source>
        <dbReference type="Proteomes" id="UP001596096"/>
    </source>
</evidence>
<evidence type="ECO:0000256" key="1">
    <source>
        <dbReference type="SAM" id="MobiDB-lite"/>
    </source>
</evidence>
<gene>
    <name evidence="2" type="ORF">ACFPUY_34655</name>
</gene>
<reference evidence="3" key="1">
    <citation type="journal article" date="2019" name="Int. J. Syst. Evol. Microbiol.">
        <title>The Global Catalogue of Microorganisms (GCM) 10K type strain sequencing project: providing services to taxonomists for standard genome sequencing and annotation.</title>
        <authorList>
            <consortium name="The Broad Institute Genomics Platform"/>
            <consortium name="The Broad Institute Genome Sequencing Center for Infectious Disease"/>
            <person name="Wu L."/>
            <person name="Ma J."/>
        </authorList>
    </citation>
    <scope>NUCLEOTIDE SEQUENCE [LARGE SCALE GENOMIC DNA]</scope>
    <source>
        <strain evidence="3">CGMCC 4.7106</strain>
    </source>
</reference>